<dbReference type="Gene3D" id="3.60.20.10">
    <property type="entry name" value="Glutamine Phosphoribosylpyrophosphate, subunit 1, domain 1"/>
    <property type="match status" value="1"/>
</dbReference>
<dbReference type="SUPFAM" id="SSF53271">
    <property type="entry name" value="PRTase-like"/>
    <property type="match status" value="1"/>
</dbReference>
<evidence type="ECO:0000256" key="9">
    <source>
        <dbReference type="PIRSR" id="PIRSR000485-1"/>
    </source>
</evidence>
<dbReference type="STRING" id="1798550.A2927_00930"/>
<dbReference type="NCBIfam" id="TIGR01134">
    <property type="entry name" value="purF"/>
    <property type="match status" value="1"/>
</dbReference>
<comment type="cofactor">
    <cofactor evidence="7 10">
        <name>Mg(2+)</name>
        <dbReference type="ChEBI" id="CHEBI:18420"/>
    </cofactor>
    <text evidence="7 10">Binds 1 Mg(2+) ion per subunit.</text>
</comment>
<dbReference type="PIRSF" id="PIRSF000485">
    <property type="entry name" value="Amd_phspho_trans"/>
    <property type="match status" value="1"/>
</dbReference>
<evidence type="ECO:0000256" key="11">
    <source>
        <dbReference type="SAM" id="MobiDB-lite"/>
    </source>
</evidence>
<evidence type="ECO:0000256" key="7">
    <source>
        <dbReference type="HAMAP-Rule" id="MF_01931"/>
    </source>
</evidence>
<evidence type="ECO:0000256" key="4">
    <source>
        <dbReference type="ARBA" id="ARBA00022679"/>
    </source>
</evidence>
<evidence type="ECO:0000256" key="8">
    <source>
        <dbReference type="PIRNR" id="PIRNR000485"/>
    </source>
</evidence>
<dbReference type="Gene3D" id="3.40.50.2020">
    <property type="match status" value="1"/>
</dbReference>
<feature type="binding site" evidence="7 10">
    <location>
        <position position="362"/>
    </location>
    <ligand>
        <name>Mg(2+)</name>
        <dbReference type="ChEBI" id="CHEBI:18420"/>
    </ligand>
</feature>
<feature type="domain" description="Glutamine amidotransferase type-2" evidence="12">
    <location>
        <begin position="2"/>
        <end position="232"/>
    </location>
</feature>
<dbReference type="InterPro" id="IPR000836">
    <property type="entry name" value="PRTase_dom"/>
</dbReference>
<dbReference type="UniPathway" id="UPA00074">
    <property type="reaction ID" value="UER00124"/>
</dbReference>
<gene>
    <name evidence="7" type="primary">purF</name>
    <name evidence="13" type="ORF">A2927_00930</name>
</gene>
<dbReference type="GO" id="GO:0009113">
    <property type="term" value="P:purine nucleobase biosynthetic process"/>
    <property type="evidence" value="ECO:0007669"/>
    <property type="project" value="UniProtKB-UniRule"/>
</dbReference>
<dbReference type="EC" id="2.4.2.14" evidence="7"/>
<dbReference type="CDD" id="cd00715">
    <property type="entry name" value="GPATase_N"/>
    <property type="match status" value="1"/>
</dbReference>
<dbReference type="Proteomes" id="UP000178849">
    <property type="component" value="Unassembled WGS sequence"/>
</dbReference>
<comment type="function">
    <text evidence="7">Catalyzes the formation of phosphoribosylamine from phosphoribosylpyrophosphate (PRPP) and glutamine.</text>
</comment>
<feature type="binding site" evidence="7 10">
    <location>
        <position position="363"/>
    </location>
    <ligand>
        <name>Mg(2+)</name>
        <dbReference type="ChEBI" id="CHEBI:18420"/>
    </ligand>
</feature>
<keyword evidence="3 7" id="KW-0328">Glycosyltransferase</keyword>
<dbReference type="PROSITE" id="PS51278">
    <property type="entry name" value="GATASE_TYPE_2"/>
    <property type="match status" value="1"/>
</dbReference>
<evidence type="ECO:0000259" key="12">
    <source>
        <dbReference type="PROSITE" id="PS51278"/>
    </source>
</evidence>
<dbReference type="SUPFAM" id="SSF56235">
    <property type="entry name" value="N-terminal nucleophile aminohydrolases (Ntn hydrolases)"/>
    <property type="match status" value="1"/>
</dbReference>
<keyword evidence="4 7" id="KW-0808">Transferase</keyword>
<evidence type="ECO:0000256" key="6">
    <source>
        <dbReference type="ARBA" id="ARBA00022962"/>
    </source>
</evidence>
<evidence type="ECO:0000256" key="1">
    <source>
        <dbReference type="ARBA" id="ARBA00005209"/>
    </source>
</evidence>
<dbReference type="Pfam" id="PF13522">
    <property type="entry name" value="GATase_6"/>
    <property type="match status" value="1"/>
</dbReference>
<evidence type="ECO:0000256" key="3">
    <source>
        <dbReference type="ARBA" id="ARBA00022676"/>
    </source>
</evidence>
<keyword evidence="5 7" id="KW-0658">Purine biosynthesis</keyword>
<feature type="compositionally biased region" description="Polar residues" evidence="11">
    <location>
        <begin position="486"/>
        <end position="497"/>
    </location>
</feature>
<protein>
    <recommendedName>
        <fullName evidence="7">Amidophosphoribosyltransferase</fullName>
        <shortName evidence="7">ATase</shortName>
        <ecNumber evidence="7">2.4.2.14</ecNumber>
    </recommendedName>
    <alternativeName>
        <fullName evidence="7">Glutamine phosphoribosylpyrophosphate amidotransferase</fullName>
        <shortName evidence="7">GPATase</shortName>
    </alternativeName>
</protein>
<dbReference type="InterPro" id="IPR017932">
    <property type="entry name" value="GATase_2_dom"/>
</dbReference>
<keyword evidence="7 10" id="KW-0479">Metal-binding</keyword>
<comment type="caution">
    <text evidence="7">Lacks conserved residue(s) required for the propagation of feature annotation.</text>
</comment>
<evidence type="ECO:0000256" key="10">
    <source>
        <dbReference type="PIRSR" id="PIRSR000485-2"/>
    </source>
</evidence>
<keyword evidence="7 10" id="KW-0460">Magnesium</keyword>
<dbReference type="CDD" id="cd06223">
    <property type="entry name" value="PRTases_typeI"/>
    <property type="match status" value="1"/>
</dbReference>
<name>A0A1G2BKD1_9BACT</name>
<dbReference type="AlphaFoldDB" id="A0A1G2BKD1"/>
<dbReference type="GO" id="GO:0000287">
    <property type="term" value="F:magnesium ion binding"/>
    <property type="evidence" value="ECO:0007669"/>
    <property type="project" value="UniProtKB-UniRule"/>
</dbReference>
<dbReference type="EMBL" id="MHKL01000031">
    <property type="protein sequence ID" value="OGY88979.1"/>
    <property type="molecule type" value="Genomic_DNA"/>
</dbReference>
<dbReference type="InterPro" id="IPR005854">
    <property type="entry name" value="PurF"/>
</dbReference>
<comment type="caution">
    <text evidence="13">The sequence shown here is derived from an EMBL/GenBank/DDBJ whole genome shotgun (WGS) entry which is preliminary data.</text>
</comment>
<dbReference type="InterPro" id="IPR029055">
    <property type="entry name" value="Ntn_hydrolases_N"/>
</dbReference>
<comment type="pathway">
    <text evidence="1 7 8">Purine metabolism; IMP biosynthesis via de novo pathway; N(1)-(5-phospho-D-ribosyl)glycinamide from 5-phospho-alpha-D-ribose 1-diphosphate: step 1/2.</text>
</comment>
<evidence type="ECO:0000256" key="5">
    <source>
        <dbReference type="ARBA" id="ARBA00022755"/>
    </source>
</evidence>
<feature type="region of interest" description="Disordered" evidence="11">
    <location>
        <begin position="476"/>
        <end position="497"/>
    </location>
</feature>
<proteinExistence type="inferred from homology"/>
<dbReference type="HAMAP" id="MF_01931">
    <property type="entry name" value="PurF"/>
    <property type="match status" value="1"/>
</dbReference>
<feature type="binding site" evidence="7 10">
    <location>
        <position position="300"/>
    </location>
    <ligand>
        <name>Mg(2+)</name>
        <dbReference type="ChEBI" id="CHEBI:18420"/>
    </ligand>
</feature>
<dbReference type="PANTHER" id="PTHR11907">
    <property type="entry name" value="AMIDOPHOSPHORIBOSYLTRANSFERASE"/>
    <property type="match status" value="1"/>
</dbReference>
<organism evidence="13 14">
    <name type="scientific">Candidatus Komeilibacteria bacterium RIFCSPLOWO2_01_FULL_45_10</name>
    <dbReference type="NCBI Taxonomy" id="1798550"/>
    <lineage>
        <taxon>Bacteria</taxon>
        <taxon>Candidatus Komeiliibacteriota</taxon>
    </lineage>
</organism>
<evidence type="ECO:0000313" key="14">
    <source>
        <dbReference type="Proteomes" id="UP000178849"/>
    </source>
</evidence>
<dbReference type="InterPro" id="IPR035584">
    <property type="entry name" value="PurF_N"/>
</dbReference>
<dbReference type="GO" id="GO:0004044">
    <property type="term" value="F:amidophosphoribosyltransferase activity"/>
    <property type="evidence" value="ECO:0007669"/>
    <property type="project" value="UniProtKB-UniRule"/>
</dbReference>
<comment type="similarity">
    <text evidence="2 7 8">In the C-terminal section; belongs to the purine/pyrimidine phosphoribosyltransferase family.</text>
</comment>
<accession>A0A1G2BKD1</accession>
<feature type="active site" description="Nucleophile" evidence="7 9">
    <location>
        <position position="2"/>
    </location>
</feature>
<comment type="catalytic activity">
    <reaction evidence="7 8">
        <text>5-phospho-beta-D-ribosylamine + L-glutamate + diphosphate = 5-phospho-alpha-D-ribose 1-diphosphate + L-glutamine + H2O</text>
        <dbReference type="Rhea" id="RHEA:14905"/>
        <dbReference type="ChEBI" id="CHEBI:15377"/>
        <dbReference type="ChEBI" id="CHEBI:29985"/>
        <dbReference type="ChEBI" id="CHEBI:33019"/>
        <dbReference type="ChEBI" id="CHEBI:58017"/>
        <dbReference type="ChEBI" id="CHEBI:58359"/>
        <dbReference type="ChEBI" id="CHEBI:58681"/>
        <dbReference type="EC" id="2.4.2.14"/>
    </reaction>
</comment>
<evidence type="ECO:0000256" key="2">
    <source>
        <dbReference type="ARBA" id="ARBA00010138"/>
    </source>
</evidence>
<dbReference type="GO" id="GO:0006189">
    <property type="term" value="P:'de novo' IMP biosynthetic process"/>
    <property type="evidence" value="ECO:0007669"/>
    <property type="project" value="UniProtKB-UniRule"/>
</dbReference>
<evidence type="ECO:0000313" key="13">
    <source>
        <dbReference type="EMBL" id="OGY88979.1"/>
    </source>
</evidence>
<reference evidence="13 14" key="1">
    <citation type="journal article" date="2016" name="Nat. Commun.">
        <title>Thousands of microbial genomes shed light on interconnected biogeochemical processes in an aquifer system.</title>
        <authorList>
            <person name="Anantharaman K."/>
            <person name="Brown C.T."/>
            <person name="Hug L.A."/>
            <person name="Sharon I."/>
            <person name="Castelle C.J."/>
            <person name="Probst A.J."/>
            <person name="Thomas B.C."/>
            <person name="Singh A."/>
            <person name="Wilkins M.J."/>
            <person name="Karaoz U."/>
            <person name="Brodie E.L."/>
            <person name="Williams K.H."/>
            <person name="Hubbard S.S."/>
            <person name="Banfield J.F."/>
        </authorList>
    </citation>
    <scope>NUCLEOTIDE SEQUENCE [LARGE SCALE GENOMIC DNA]</scope>
</reference>
<sequence length="497" mass="56461">MCGITGIISNNEVSTELYESLLALQHRGQDCAGICTYSDRFHLKKGMGLVREVFHQEDIFNLKGAMGIGQVRYPTVGGGTPEEVQPFMTSSPYGIAMAHNGNVFNFWELKQELFEKDFRQINSNNDVEVILNVFAYELSRFCHREFFDSLVQAVKAVHQRVKGAYSVVGLIADKGLIAFRDPHGIRPLVWGQRKTSFKTEHLIASENGMFEILGFDFYRDVEPGELVFIDLKGEVHTYRVTVKEFRPCIFEYVYFARPDAFLNGVSVYRSRLRMGQNLARKIKRDYKKLKIDVVIPAPESATTAALSCAYELGVRYSQSLVKNHFIGRTFIMPGQETRQKANQYKLSAIGFDIKGNNVLVVDDSIVRGNVSRHIIKLMRDNGAKNVYFASASSVLKWPDLYGIDLPTRDEYAAYNRSEEEIRQFIGADVLIYQDLKDLIEAVTRKGDLKFTRPHCAYFDGDYPTGDVTEAVLEEVERQRKGERGNINPQNSQGARMI</sequence>
<dbReference type="InterPro" id="IPR029057">
    <property type="entry name" value="PRTase-like"/>
</dbReference>
<keyword evidence="6 7" id="KW-0315">Glutamine amidotransferase</keyword>